<evidence type="ECO:0000313" key="3">
    <source>
        <dbReference type="Proteomes" id="UP000821853"/>
    </source>
</evidence>
<dbReference type="InterPro" id="IPR005135">
    <property type="entry name" value="Endo/exonuclease/phosphatase"/>
</dbReference>
<gene>
    <name evidence="2" type="ORF">HPB48_003296</name>
</gene>
<dbReference type="AlphaFoldDB" id="A0A9J6GM64"/>
<dbReference type="OrthoDB" id="415822at2759"/>
<feature type="domain" description="Endonuclease/exonuclease/phosphatase" evidence="1">
    <location>
        <begin position="72"/>
        <end position="166"/>
    </location>
</feature>
<evidence type="ECO:0000313" key="2">
    <source>
        <dbReference type="EMBL" id="KAH9375631.1"/>
    </source>
</evidence>
<dbReference type="Proteomes" id="UP000821853">
    <property type="component" value="Chromosome 5"/>
</dbReference>
<organism evidence="2 3">
    <name type="scientific">Haemaphysalis longicornis</name>
    <name type="common">Bush tick</name>
    <dbReference type="NCBI Taxonomy" id="44386"/>
    <lineage>
        <taxon>Eukaryota</taxon>
        <taxon>Metazoa</taxon>
        <taxon>Ecdysozoa</taxon>
        <taxon>Arthropoda</taxon>
        <taxon>Chelicerata</taxon>
        <taxon>Arachnida</taxon>
        <taxon>Acari</taxon>
        <taxon>Parasitiformes</taxon>
        <taxon>Ixodida</taxon>
        <taxon>Ixodoidea</taxon>
        <taxon>Ixodidae</taxon>
        <taxon>Haemaphysalinae</taxon>
        <taxon>Haemaphysalis</taxon>
    </lineage>
</organism>
<dbReference type="Gene3D" id="3.60.10.10">
    <property type="entry name" value="Endonuclease/exonuclease/phosphatase"/>
    <property type="match status" value="1"/>
</dbReference>
<dbReference type="EMBL" id="JABSTR010000007">
    <property type="protein sequence ID" value="KAH9375631.1"/>
    <property type="molecule type" value="Genomic_DNA"/>
</dbReference>
<dbReference type="OMA" id="CTTRIGN"/>
<comment type="caution">
    <text evidence="2">The sequence shown here is derived from an EMBL/GenBank/DDBJ whole genome shotgun (WGS) entry which is preliminary data.</text>
</comment>
<sequence length="168" mass="18769">MQAKPPEILVLQETDTPQPTLRGYKTYSSDLIHRTAVLVNKDLTAQEHLIALSIAHTFIEIIPVKPGQRSLFMLNVHSPPNQLLTEINPLLAVAIKKAGPNPLVFLGDFNAPHHSWGYPQVPKMGTALLQATQHFQLVLWNDLTYPTRLGTSVSRDTIPDLTFVRHVN</sequence>
<evidence type="ECO:0000259" key="1">
    <source>
        <dbReference type="Pfam" id="PF14529"/>
    </source>
</evidence>
<reference evidence="2 3" key="1">
    <citation type="journal article" date="2020" name="Cell">
        <title>Large-Scale Comparative Analyses of Tick Genomes Elucidate Their Genetic Diversity and Vector Capacities.</title>
        <authorList>
            <consortium name="Tick Genome and Microbiome Consortium (TIGMIC)"/>
            <person name="Jia N."/>
            <person name="Wang J."/>
            <person name="Shi W."/>
            <person name="Du L."/>
            <person name="Sun Y."/>
            <person name="Zhan W."/>
            <person name="Jiang J.F."/>
            <person name="Wang Q."/>
            <person name="Zhang B."/>
            <person name="Ji P."/>
            <person name="Bell-Sakyi L."/>
            <person name="Cui X.M."/>
            <person name="Yuan T.T."/>
            <person name="Jiang B.G."/>
            <person name="Yang W.F."/>
            <person name="Lam T.T."/>
            <person name="Chang Q.C."/>
            <person name="Ding S.J."/>
            <person name="Wang X.J."/>
            <person name="Zhu J.G."/>
            <person name="Ruan X.D."/>
            <person name="Zhao L."/>
            <person name="Wei J.T."/>
            <person name="Ye R.Z."/>
            <person name="Que T.C."/>
            <person name="Du C.H."/>
            <person name="Zhou Y.H."/>
            <person name="Cheng J.X."/>
            <person name="Dai P.F."/>
            <person name="Guo W.B."/>
            <person name="Han X.H."/>
            <person name="Huang E.J."/>
            <person name="Li L.F."/>
            <person name="Wei W."/>
            <person name="Gao Y.C."/>
            <person name="Liu J.Z."/>
            <person name="Shao H.Z."/>
            <person name="Wang X."/>
            <person name="Wang C.C."/>
            <person name="Yang T.C."/>
            <person name="Huo Q.B."/>
            <person name="Li W."/>
            <person name="Chen H.Y."/>
            <person name="Chen S.E."/>
            <person name="Zhou L.G."/>
            <person name="Ni X.B."/>
            <person name="Tian J.H."/>
            <person name="Sheng Y."/>
            <person name="Liu T."/>
            <person name="Pan Y.S."/>
            <person name="Xia L.Y."/>
            <person name="Li J."/>
            <person name="Zhao F."/>
            <person name="Cao W.C."/>
        </authorList>
    </citation>
    <scope>NUCLEOTIDE SEQUENCE [LARGE SCALE GENOMIC DNA]</scope>
    <source>
        <strain evidence="2">HaeL-2018</strain>
    </source>
</reference>
<dbReference type="InterPro" id="IPR036691">
    <property type="entry name" value="Endo/exonu/phosph_ase_sf"/>
</dbReference>
<dbReference type="VEuPathDB" id="VectorBase:HLOH_043038"/>
<name>A0A9J6GM64_HAELO</name>
<dbReference type="GO" id="GO:0003824">
    <property type="term" value="F:catalytic activity"/>
    <property type="evidence" value="ECO:0007669"/>
    <property type="project" value="InterPro"/>
</dbReference>
<protein>
    <recommendedName>
        <fullName evidence="1">Endonuclease/exonuclease/phosphatase domain-containing protein</fullName>
    </recommendedName>
</protein>
<proteinExistence type="predicted"/>
<dbReference type="SUPFAM" id="SSF56219">
    <property type="entry name" value="DNase I-like"/>
    <property type="match status" value="1"/>
</dbReference>
<accession>A0A9J6GM64</accession>
<keyword evidence="3" id="KW-1185">Reference proteome</keyword>
<dbReference type="Pfam" id="PF14529">
    <property type="entry name" value="Exo_endo_phos_2"/>
    <property type="match status" value="1"/>
</dbReference>